<proteinExistence type="predicted"/>
<dbReference type="Proteomes" id="UP000075799">
    <property type="component" value="Unassembled WGS sequence"/>
</dbReference>
<gene>
    <name evidence="1" type="ORF">AZI87_00270</name>
</gene>
<protein>
    <recommendedName>
        <fullName evidence="3">DOMON-like domain-containing protein</fullName>
    </recommendedName>
</protein>
<comment type="caution">
    <text evidence="1">The sequence shown here is derived from an EMBL/GenBank/DDBJ whole genome shotgun (WGS) entry which is preliminary data.</text>
</comment>
<dbReference type="RefSeq" id="WP_063204461.1">
    <property type="nucleotide sequence ID" value="NZ_LUKD01000001.1"/>
</dbReference>
<name>A0A161PSQ7_BDEBC</name>
<reference evidence="1 2" key="1">
    <citation type="submission" date="2016-03" db="EMBL/GenBank/DDBJ databases">
        <authorList>
            <person name="Ploux O."/>
        </authorList>
    </citation>
    <scope>NUCLEOTIDE SEQUENCE [LARGE SCALE GENOMIC DNA]</scope>
    <source>
        <strain evidence="1 2">EC13</strain>
    </source>
</reference>
<dbReference type="EMBL" id="LUKD01000001">
    <property type="protein sequence ID" value="KYG67756.1"/>
    <property type="molecule type" value="Genomic_DNA"/>
</dbReference>
<dbReference type="CDD" id="cd09627">
    <property type="entry name" value="DOMON_murB_like"/>
    <property type="match status" value="1"/>
</dbReference>
<dbReference type="OrthoDB" id="5295535at2"/>
<organism evidence="1 2">
    <name type="scientific">Bdellovibrio bacteriovorus</name>
    <dbReference type="NCBI Taxonomy" id="959"/>
    <lineage>
        <taxon>Bacteria</taxon>
        <taxon>Pseudomonadati</taxon>
        <taxon>Bdellovibrionota</taxon>
        <taxon>Bdellovibrionia</taxon>
        <taxon>Bdellovibrionales</taxon>
        <taxon>Pseudobdellovibrionaceae</taxon>
        <taxon>Bdellovibrio</taxon>
    </lineage>
</organism>
<evidence type="ECO:0000313" key="1">
    <source>
        <dbReference type="EMBL" id="KYG67756.1"/>
    </source>
</evidence>
<sequence length="177" mass="19954">MKKLIPFTNTAQTNLFKVAAEIEAISHDTHLLNFEIQGPVERILWPAPAVIESRQDELWKTTCLEAFLSSGNAATDSYLEINCSPNGNWNAYKFSSYRQGMVPAADVSVRLQERTGETQRVRFQIEIKGFNASEAVFHGLTAVIEFTNGEKSYWSLKHADANPNFHDKEGWESATTR</sequence>
<evidence type="ECO:0000313" key="2">
    <source>
        <dbReference type="Proteomes" id="UP000075799"/>
    </source>
</evidence>
<dbReference type="AlphaFoldDB" id="A0A161PSQ7"/>
<accession>A0A161PSQ7</accession>
<dbReference type="Gene3D" id="2.60.40.1190">
    <property type="match status" value="1"/>
</dbReference>
<evidence type="ECO:0008006" key="3">
    <source>
        <dbReference type="Google" id="ProtNLM"/>
    </source>
</evidence>